<evidence type="ECO:0000313" key="2">
    <source>
        <dbReference type="Proteomes" id="UP000269396"/>
    </source>
</evidence>
<sequence length="40" mass="5102">MRNRGLLRFIFIFLFYIFICSKHYKKMFCLNSQFPRVFLY</sequence>
<name>A0A183P3I2_9TREM</name>
<gene>
    <name evidence="1" type="ORF">SMTD_LOCUS8918</name>
</gene>
<evidence type="ECO:0000313" key="1">
    <source>
        <dbReference type="EMBL" id="VDP47223.1"/>
    </source>
</evidence>
<reference evidence="1 2" key="1">
    <citation type="submission" date="2018-11" db="EMBL/GenBank/DDBJ databases">
        <authorList>
            <consortium name="Pathogen Informatics"/>
        </authorList>
    </citation>
    <scope>NUCLEOTIDE SEQUENCE [LARGE SCALE GENOMIC DNA]</scope>
    <source>
        <strain>Denwood</strain>
        <strain evidence="2">Zambia</strain>
    </source>
</reference>
<proteinExistence type="predicted"/>
<accession>A0A183P3I2</accession>
<dbReference type="EMBL" id="UZAL01029289">
    <property type="protein sequence ID" value="VDP47223.1"/>
    <property type="molecule type" value="Genomic_DNA"/>
</dbReference>
<protein>
    <submittedName>
        <fullName evidence="1">Uncharacterized protein</fullName>
    </submittedName>
</protein>
<organism evidence="1 2">
    <name type="scientific">Schistosoma mattheei</name>
    <dbReference type="NCBI Taxonomy" id="31246"/>
    <lineage>
        <taxon>Eukaryota</taxon>
        <taxon>Metazoa</taxon>
        <taxon>Spiralia</taxon>
        <taxon>Lophotrochozoa</taxon>
        <taxon>Platyhelminthes</taxon>
        <taxon>Trematoda</taxon>
        <taxon>Digenea</taxon>
        <taxon>Strigeidida</taxon>
        <taxon>Schistosomatoidea</taxon>
        <taxon>Schistosomatidae</taxon>
        <taxon>Schistosoma</taxon>
    </lineage>
</organism>
<dbReference type="AlphaFoldDB" id="A0A183P3I2"/>
<keyword evidence="2" id="KW-1185">Reference proteome</keyword>
<dbReference type="Proteomes" id="UP000269396">
    <property type="component" value="Unassembled WGS sequence"/>
</dbReference>